<feature type="compositionally biased region" description="Pro residues" evidence="1">
    <location>
        <begin position="1"/>
        <end position="18"/>
    </location>
</feature>
<dbReference type="InterPro" id="IPR025241">
    <property type="entry name" value="DUF4190"/>
</dbReference>
<evidence type="ECO:0000259" key="3">
    <source>
        <dbReference type="Pfam" id="PF13828"/>
    </source>
</evidence>
<evidence type="ECO:0000313" key="4">
    <source>
        <dbReference type="EMBL" id="CUR54055.1"/>
    </source>
</evidence>
<feature type="domain" description="DUF4190" evidence="3">
    <location>
        <begin position="35"/>
        <end position="97"/>
    </location>
</feature>
<sequence length="116" mass="11801">MSYGTPPPGGGYEPPPGGPYGQQPYGGPPPQHPSATTALILGILSFVLCGPITGIPAYIIGKRAEREIAASNGTMSGDGMAKAGWILGLISMILFGLGLLAFVVFFVMAVAFSSTS</sequence>
<feature type="transmembrane region" description="Helical" evidence="2">
    <location>
        <begin position="38"/>
        <end position="60"/>
    </location>
</feature>
<keyword evidence="2" id="KW-0812">Transmembrane</keyword>
<protein>
    <recommendedName>
        <fullName evidence="3">DUF4190 domain-containing protein</fullName>
    </recommendedName>
</protein>
<keyword evidence="2" id="KW-0472">Membrane</keyword>
<gene>
    <name evidence="4" type="ORF">NOCA2120088</name>
</gene>
<reference evidence="4" key="1">
    <citation type="submission" date="2015-08" db="EMBL/GenBank/DDBJ databases">
        <authorList>
            <person name="Babu N.S."/>
            <person name="Beckwith C.J."/>
            <person name="Beseler K.G."/>
            <person name="Brison A."/>
            <person name="Carone J.V."/>
            <person name="Caskin T.P."/>
            <person name="Diamond M."/>
            <person name="Durham M.E."/>
            <person name="Foxe J.M."/>
            <person name="Go M."/>
            <person name="Henderson B.A."/>
            <person name="Jones I.B."/>
            <person name="McGettigan J.A."/>
            <person name="Micheletti S.J."/>
            <person name="Nasrallah M.E."/>
            <person name="Ortiz D."/>
            <person name="Piller C.R."/>
            <person name="Privatt S.R."/>
            <person name="Schneider S.L."/>
            <person name="Sharp S."/>
            <person name="Smith T.C."/>
            <person name="Stanton J.D."/>
            <person name="Ullery H.E."/>
            <person name="Wilson R.J."/>
            <person name="Serrano M.G."/>
            <person name="Buck G."/>
            <person name="Lee V."/>
            <person name="Wang Y."/>
            <person name="Carvalho R."/>
            <person name="Voegtly L."/>
            <person name="Shi R."/>
            <person name="Duckworth R."/>
            <person name="Johnson A."/>
            <person name="Loviza R."/>
            <person name="Walstead R."/>
            <person name="Shah Z."/>
            <person name="Kiflezghi M."/>
            <person name="Wade K."/>
            <person name="Ball S.L."/>
            <person name="Bradley K.W."/>
            <person name="Asai D.J."/>
            <person name="Bowman C.A."/>
            <person name="Russell D.A."/>
            <person name="Pope W.H."/>
            <person name="Jacobs-Sera D."/>
            <person name="Hendrix R.W."/>
            <person name="Hatfull G.F."/>
        </authorList>
    </citation>
    <scope>NUCLEOTIDE SEQUENCE</scope>
</reference>
<accession>A0A2P2BWD8</accession>
<dbReference type="EMBL" id="CZKA01000004">
    <property type="protein sequence ID" value="CUR54055.1"/>
    <property type="molecule type" value="Genomic_DNA"/>
</dbReference>
<evidence type="ECO:0000256" key="2">
    <source>
        <dbReference type="SAM" id="Phobius"/>
    </source>
</evidence>
<name>A0A2P2BWD8_9ZZZZ</name>
<evidence type="ECO:0000256" key="1">
    <source>
        <dbReference type="SAM" id="MobiDB-lite"/>
    </source>
</evidence>
<dbReference type="Pfam" id="PF13828">
    <property type="entry name" value="DUF4190"/>
    <property type="match status" value="1"/>
</dbReference>
<feature type="transmembrane region" description="Helical" evidence="2">
    <location>
        <begin position="85"/>
        <end position="112"/>
    </location>
</feature>
<dbReference type="AlphaFoldDB" id="A0A2P2BWD8"/>
<feature type="region of interest" description="Disordered" evidence="1">
    <location>
        <begin position="1"/>
        <end position="33"/>
    </location>
</feature>
<proteinExistence type="predicted"/>
<organism evidence="4">
    <name type="scientific">metagenome</name>
    <dbReference type="NCBI Taxonomy" id="256318"/>
    <lineage>
        <taxon>unclassified sequences</taxon>
        <taxon>metagenomes</taxon>
    </lineage>
</organism>
<keyword evidence="2" id="KW-1133">Transmembrane helix</keyword>